<dbReference type="EC" id="3.6.1.7" evidence="2 4"/>
<dbReference type="EMBL" id="OJIN01000046">
    <property type="protein sequence ID" value="SPD72573.1"/>
    <property type="molecule type" value="Genomic_DNA"/>
</dbReference>
<dbReference type="PROSITE" id="PS51160">
    <property type="entry name" value="ACYLPHOSPHATASE_3"/>
    <property type="match status" value="1"/>
</dbReference>
<dbReference type="PROSITE" id="PS00150">
    <property type="entry name" value="ACYLPHOSPHATASE_1"/>
    <property type="match status" value="1"/>
</dbReference>
<evidence type="ECO:0000259" key="6">
    <source>
        <dbReference type="PROSITE" id="PS51160"/>
    </source>
</evidence>
<dbReference type="SUPFAM" id="SSF54975">
    <property type="entry name" value="Acylphosphatase/BLUF domain-like"/>
    <property type="match status" value="1"/>
</dbReference>
<proteinExistence type="inferred from homology"/>
<feature type="active site" evidence="4">
    <location>
        <position position="20"/>
    </location>
</feature>
<reference evidence="7" key="1">
    <citation type="submission" date="2018-01" db="EMBL/GenBank/DDBJ databases">
        <authorList>
            <person name="Regsiter A."/>
            <person name="William W."/>
        </authorList>
    </citation>
    <scope>NUCLEOTIDE SEQUENCE</scope>
    <source>
        <strain evidence="7">TRIP AH-1</strain>
    </source>
</reference>
<dbReference type="InterPro" id="IPR036046">
    <property type="entry name" value="Acylphosphatase-like_dom_sf"/>
</dbReference>
<comment type="similarity">
    <text evidence="1 5">Belongs to the acylphosphatase family.</text>
</comment>
<dbReference type="PRINTS" id="PR00112">
    <property type="entry name" value="ACYLPHPHTASE"/>
</dbReference>
<protein>
    <recommendedName>
        <fullName evidence="2 4">acylphosphatase</fullName>
        <ecNumber evidence="2 4">3.6.1.7</ecNumber>
    </recommendedName>
</protein>
<dbReference type="PANTHER" id="PTHR47268">
    <property type="entry name" value="ACYLPHOSPHATASE"/>
    <property type="match status" value="1"/>
</dbReference>
<dbReference type="GO" id="GO:0003998">
    <property type="term" value="F:acylphosphatase activity"/>
    <property type="evidence" value="ECO:0007669"/>
    <property type="project" value="UniProtKB-EC"/>
</dbReference>
<sequence length="93" mass="10707">MDNIRIRLIVSGRVQGVWFRESTRREAVGLGVTGWVMNRPDRAVEVLAEGPEDQVKKLVLWCHHGPPSAMVADVKEIREKWTGEFDSFDIVFW</sequence>
<comment type="catalytic activity">
    <reaction evidence="3 4">
        <text>an acyl phosphate + H2O = a carboxylate + phosphate + H(+)</text>
        <dbReference type="Rhea" id="RHEA:14965"/>
        <dbReference type="ChEBI" id="CHEBI:15377"/>
        <dbReference type="ChEBI" id="CHEBI:15378"/>
        <dbReference type="ChEBI" id="CHEBI:29067"/>
        <dbReference type="ChEBI" id="CHEBI:43474"/>
        <dbReference type="ChEBI" id="CHEBI:59918"/>
        <dbReference type="EC" id="3.6.1.7"/>
    </reaction>
</comment>
<dbReference type="AlphaFoldDB" id="A0A445MT05"/>
<keyword evidence="4 7" id="KW-0378">Hydrolase</keyword>
<evidence type="ECO:0000256" key="5">
    <source>
        <dbReference type="RuleBase" id="RU004168"/>
    </source>
</evidence>
<feature type="active site" evidence="4">
    <location>
        <position position="38"/>
    </location>
</feature>
<feature type="domain" description="Acylphosphatase-like" evidence="6">
    <location>
        <begin position="5"/>
        <end position="92"/>
    </location>
</feature>
<dbReference type="Gene3D" id="3.30.70.100">
    <property type="match status" value="1"/>
</dbReference>
<evidence type="ECO:0000256" key="1">
    <source>
        <dbReference type="ARBA" id="ARBA00005614"/>
    </source>
</evidence>
<dbReference type="InterPro" id="IPR020456">
    <property type="entry name" value="Acylphosphatase"/>
</dbReference>
<evidence type="ECO:0000256" key="2">
    <source>
        <dbReference type="ARBA" id="ARBA00012150"/>
    </source>
</evidence>
<dbReference type="InterPro" id="IPR017968">
    <property type="entry name" value="Acylphosphatase_CS"/>
</dbReference>
<gene>
    <name evidence="7" type="primary">acyP</name>
    <name evidence="7" type="ORF">PITCH_A140053</name>
</gene>
<dbReference type="InterPro" id="IPR001792">
    <property type="entry name" value="Acylphosphatase-like_dom"/>
</dbReference>
<organism evidence="7">
    <name type="scientific">uncultured Desulfobacterium sp</name>
    <dbReference type="NCBI Taxonomy" id="201089"/>
    <lineage>
        <taxon>Bacteria</taxon>
        <taxon>Pseudomonadati</taxon>
        <taxon>Thermodesulfobacteriota</taxon>
        <taxon>Desulfobacteria</taxon>
        <taxon>Desulfobacterales</taxon>
        <taxon>Desulfobacteriaceae</taxon>
        <taxon>Desulfobacterium</taxon>
        <taxon>environmental samples</taxon>
    </lineage>
</organism>
<accession>A0A445MT05</accession>
<dbReference type="Pfam" id="PF00708">
    <property type="entry name" value="Acylphosphatase"/>
    <property type="match status" value="1"/>
</dbReference>
<dbReference type="PANTHER" id="PTHR47268:SF4">
    <property type="entry name" value="ACYLPHOSPHATASE"/>
    <property type="match status" value="1"/>
</dbReference>
<name>A0A445MT05_9BACT</name>
<evidence type="ECO:0000256" key="4">
    <source>
        <dbReference type="PROSITE-ProRule" id="PRU00520"/>
    </source>
</evidence>
<evidence type="ECO:0000256" key="3">
    <source>
        <dbReference type="ARBA" id="ARBA00047645"/>
    </source>
</evidence>
<evidence type="ECO:0000313" key="7">
    <source>
        <dbReference type="EMBL" id="SPD72573.1"/>
    </source>
</evidence>